<comment type="catalytic activity">
    <reaction evidence="6 7">
        <text>UDP-alpha-D-glucose + 2 NAD(+) + H2O = UDP-alpha-D-glucuronate + 2 NADH + 3 H(+)</text>
        <dbReference type="Rhea" id="RHEA:23596"/>
        <dbReference type="ChEBI" id="CHEBI:15377"/>
        <dbReference type="ChEBI" id="CHEBI:15378"/>
        <dbReference type="ChEBI" id="CHEBI:57540"/>
        <dbReference type="ChEBI" id="CHEBI:57945"/>
        <dbReference type="ChEBI" id="CHEBI:58052"/>
        <dbReference type="ChEBI" id="CHEBI:58885"/>
        <dbReference type="EC" id="1.1.1.22"/>
    </reaction>
</comment>
<dbReference type="InterPro" id="IPR028357">
    <property type="entry name" value="UDPglc_DH_bac"/>
</dbReference>
<evidence type="ECO:0000256" key="1">
    <source>
        <dbReference type="ARBA" id="ARBA00004701"/>
    </source>
</evidence>
<evidence type="ECO:0000256" key="5">
    <source>
        <dbReference type="ARBA" id="ARBA00023027"/>
    </source>
</evidence>
<dbReference type="UniPathway" id="UPA00038">
    <property type="reaction ID" value="UER00491"/>
</dbReference>
<dbReference type="InterPro" id="IPR014026">
    <property type="entry name" value="UDP-Glc/GDP-Man_DH_dimer"/>
</dbReference>
<dbReference type="InterPro" id="IPR017476">
    <property type="entry name" value="UDP-Glc/GDP-Man"/>
</dbReference>
<feature type="binding site" evidence="9">
    <location>
        <begin position="269"/>
        <end position="273"/>
    </location>
    <ligand>
        <name>substrate</name>
    </ligand>
</feature>
<accession>A0A3P8L7V1</accession>
<dbReference type="GO" id="GO:0003979">
    <property type="term" value="F:UDP-glucose 6-dehydrogenase activity"/>
    <property type="evidence" value="ECO:0007669"/>
    <property type="project" value="UniProtKB-EC"/>
</dbReference>
<dbReference type="InterPro" id="IPR014027">
    <property type="entry name" value="UDP-Glc/GDP-Man_DH_C"/>
</dbReference>
<dbReference type="SUPFAM" id="SSF48179">
    <property type="entry name" value="6-phosphogluconate dehydrogenase C-terminal domain-like"/>
    <property type="match status" value="1"/>
</dbReference>
<dbReference type="NCBIfam" id="TIGR03026">
    <property type="entry name" value="NDP-sugDHase"/>
    <property type="match status" value="1"/>
</dbReference>
<evidence type="ECO:0000256" key="3">
    <source>
        <dbReference type="ARBA" id="ARBA00012954"/>
    </source>
</evidence>
<dbReference type="InterPro" id="IPR036291">
    <property type="entry name" value="NAD(P)-bd_dom_sf"/>
</dbReference>
<feature type="domain" description="UDP-glucose/GDP-mannose dehydrogenase C-terminal" evidence="11">
    <location>
        <begin position="336"/>
        <end position="437"/>
    </location>
</feature>
<evidence type="ECO:0000256" key="8">
    <source>
        <dbReference type="PIRSR" id="PIRSR500134-1"/>
    </source>
</evidence>
<evidence type="ECO:0000256" key="9">
    <source>
        <dbReference type="PIRSR" id="PIRSR500134-2"/>
    </source>
</evidence>
<organism evidence="12 13">
    <name type="scientific">Tsukamurella paurometabola</name>
    <name type="common">Corynebacterium paurometabolum</name>
    <dbReference type="NCBI Taxonomy" id="2061"/>
    <lineage>
        <taxon>Bacteria</taxon>
        <taxon>Bacillati</taxon>
        <taxon>Actinomycetota</taxon>
        <taxon>Actinomycetes</taxon>
        <taxon>Mycobacteriales</taxon>
        <taxon>Tsukamurellaceae</taxon>
        <taxon>Tsukamurella</taxon>
    </lineage>
</organism>
<dbReference type="Proteomes" id="UP000271626">
    <property type="component" value="Chromosome"/>
</dbReference>
<dbReference type="InterPro" id="IPR001732">
    <property type="entry name" value="UDP-Glc/GDP-Man_DH_N"/>
</dbReference>
<comment type="similarity">
    <text evidence="2 7">Belongs to the UDP-glucose/GDP-mannose dehydrogenase family.</text>
</comment>
<evidence type="ECO:0000256" key="7">
    <source>
        <dbReference type="PIRNR" id="PIRNR000124"/>
    </source>
</evidence>
<gene>
    <name evidence="12" type="primary">ywqF</name>
    <name evidence="12" type="ORF">NCTC10741_02867</name>
</gene>
<dbReference type="PANTHER" id="PTHR43750:SF3">
    <property type="entry name" value="UDP-GLUCOSE 6-DEHYDROGENASE TUAD"/>
    <property type="match status" value="1"/>
</dbReference>
<evidence type="ECO:0000256" key="4">
    <source>
        <dbReference type="ARBA" id="ARBA00023002"/>
    </source>
</evidence>
<dbReference type="Pfam" id="PF00984">
    <property type="entry name" value="UDPG_MGDP_dh"/>
    <property type="match status" value="1"/>
</dbReference>
<evidence type="ECO:0000313" key="12">
    <source>
        <dbReference type="EMBL" id="VDR39721.1"/>
    </source>
</evidence>
<dbReference type="PIRSF" id="PIRSF000124">
    <property type="entry name" value="UDPglc_GDPman_dh"/>
    <property type="match status" value="1"/>
</dbReference>
<feature type="binding site" evidence="10">
    <location>
        <position position="101"/>
    </location>
    <ligand>
        <name>NAD(+)</name>
        <dbReference type="ChEBI" id="CHEBI:57540"/>
    </ligand>
</feature>
<feature type="binding site" evidence="9">
    <location>
        <position position="224"/>
    </location>
    <ligand>
        <name>substrate</name>
    </ligand>
</feature>
<feature type="binding site" evidence="9">
    <location>
        <position position="277"/>
    </location>
    <ligand>
        <name>substrate</name>
    </ligand>
</feature>
<feature type="binding site" evidence="9">
    <location>
        <position position="343"/>
    </location>
    <ligand>
        <name>substrate</name>
    </ligand>
</feature>
<evidence type="ECO:0000256" key="10">
    <source>
        <dbReference type="PIRSR" id="PIRSR500134-3"/>
    </source>
</evidence>
<feature type="binding site" evidence="10">
    <location>
        <position position="137"/>
    </location>
    <ligand>
        <name>NAD(+)</name>
        <dbReference type="ChEBI" id="CHEBI:57540"/>
    </ligand>
</feature>
<dbReference type="EC" id="1.1.1.22" evidence="3 7"/>
<name>A0A3P8L7V1_TSUPA</name>
<dbReference type="PIRSF" id="PIRSF500134">
    <property type="entry name" value="UDPglc_DH_bac"/>
    <property type="match status" value="1"/>
</dbReference>
<dbReference type="Pfam" id="PF03721">
    <property type="entry name" value="UDPG_MGDP_dh_N"/>
    <property type="match status" value="1"/>
</dbReference>
<dbReference type="GO" id="GO:0051287">
    <property type="term" value="F:NAD binding"/>
    <property type="evidence" value="ECO:0007669"/>
    <property type="project" value="InterPro"/>
</dbReference>
<reference evidence="12 13" key="1">
    <citation type="submission" date="2018-12" db="EMBL/GenBank/DDBJ databases">
        <authorList>
            <consortium name="Pathogen Informatics"/>
        </authorList>
    </citation>
    <scope>NUCLEOTIDE SEQUENCE [LARGE SCALE GENOMIC DNA]</scope>
    <source>
        <strain evidence="12 13">NCTC10741</strain>
    </source>
</reference>
<proteinExistence type="inferred from homology"/>
<feature type="binding site" evidence="10">
    <location>
        <position position="45"/>
    </location>
    <ligand>
        <name>NAD(+)</name>
        <dbReference type="ChEBI" id="CHEBI:57540"/>
    </ligand>
</feature>
<evidence type="ECO:0000256" key="6">
    <source>
        <dbReference type="ARBA" id="ARBA00047473"/>
    </source>
</evidence>
<dbReference type="Pfam" id="PF03720">
    <property type="entry name" value="UDPG_MGDP_dh_C"/>
    <property type="match status" value="1"/>
</dbReference>
<dbReference type="InterPro" id="IPR008927">
    <property type="entry name" value="6-PGluconate_DH-like_C_sf"/>
</dbReference>
<dbReference type="SUPFAM" id="SSF51735">
    <property type="entry name" value="NAD(P)-binding Rossmann-fold domains"/>
    <property type="match status" value="1"/>
</dbReference>
<feature type="binding site" evidence="10">
    <location>
        <position position="171"/>
    </location>
    <ligand>
        <name>NAD(+)</name>
        <dbReference type="ChEBI" id="CHEBI:57540"/>
    </ligand>
</feature>
<dbReference type="AlphaFoldDB" id="A0A3P8L7V1"/>
<feature type="binding site" evidence="10">
    <location>
        <position position="350"/>
    </location>
    <ligand>
        <name>NAD(+)</name>
        <dbReference type="ChEBI" id="CHEBI:57540"/>
    </ligand>
</feature>
<feature type="binding site" evidence="10">
    <location>
        <position position="283"/>
    </location>
    <ligand>
        <name>NAD(+)</name>
        <dbReference type="ChEBI" id="CHEBI:57540"/>
    </ligand>
</feature>
<dbReference type="Gene3D" id="1.20.5.100">
    <property type="entry name" value="Cytochrome c1, transmembrane anchor, C-terminal"/>
    <property type="match status" value="1"/>
</dbReference>
<evidence type="ECO:0000256" key="2">
    <source>
        <dbReference type="ARBA" id="ARBA00006601"/>
    </source>
</evidence>
<feature type="active site" description="Nucleophile" evidence="8">
    <location>
        <position position="280"/>
    </location>
</feature>
<evidence type="ECO:0000259" key="11">
    <source>
        <dbReference type="SMART" id="SM00984"/>
    </source>
</evidence>
<sequence>MQPFRVAVAPTYFRRMKITVLGTGYLGATHAACMAELGHEVLGVDVNLSKIAALSEGKVPFHEPGLPAVLKRNLEAGRLRFTDSYEEAGAFGDVHFIAVGTPQRKGEFAADMTYVNSVVDSLVPHLRRDAVILGKSTVPVGTTDLLRARAAELVPAGVNVEFAWNPEFLREGHAVKDTLEPDRLVIGVEPGGRAEEAAREIYAEILARETPFFVTDTATAELVKISANAFLATKISFINAVAEVCEAAGADVVALADAIGVDSRIGRKFLGAGIGFGGGCLPKDIRAFMARSGELGAGHMHGLLREVDAINMSRRTRMVDLAREACGGSLLGAKVAVLGAAFKPDSDDVRDSPALNIAGQIQLQGAAVSVYDPEAMDNSRRVFPTLDYATTALEACEGADVVLVLTEWTQFRELDPVVVGAVVRNPVLLDGRNCMPAADWVAAGWECRA</sequence>
<feature type="binding site" evidence="10">
    <location>
        <position position="50"/>
    </location>
    <ligand>
        <name>NAD(+)</name>
        <dbReference type="ChEBI" id="CHEBI:57540"/>
    </ligand>
</feature>
<evidence type="ECO:0000313" key="13">
    <source>
        <dbReference type="Proteomes" id="UP000271626"/>
    </source>
</evidence>
<feature type="binding site" evidence="9">
    <location>
        <begin position="168"/>
        <end position="171"/>
    </location>
    <ligand>
        <name>substrate</name>
    </ligand>
</feature>
<dbReference type="GO" id="GO:0006065">
    <property type="term" value="P:UDP-glucuronate biosynthetic process"/>
    <property type="evidence" value="ECO:0007669"/>
    <property type="project" value="UniProtKB-UniPathway"/>
</dbReference>
<dbReference type="GO" id="GO:0000271">
    <property type="term" value="P:polysaccharide biosynthetic process"/>
    <property type="evidence" value="ECO:0007669"/>
    <property type="project" value="InterPro"/>
</dbReference>
<dbReference type="Gene3D" id="3.40.50.720">
    <property type="entry name" value="NAD(P)-binding Rossmann-like Domain"/>
    <property type="match status" value="2"/>
</dbReference>
<dbReference type="InterPro" id="IPR036220">
    <property type="entry name" value="UDP-Glc/GDP-Man_DH_C_sf"/>
</dbReference>
<dbReference type="SUPFAM" id="SSF52413">
    <property type="entry name" value="UDP-glucose/GDP-mannose dehydrogenase C-terminal domain"/>
    <property type="match status" value="1"/>
</dbReference>
<dbReference type="EMBL" id="LR131273">
    <property type="protein sequence ID" value="VDR39721.1"/>
    <property type="molecule type" value="Genomic_DNA"/>
</dbReference>
<dbReference type="PANTHER" id="PTHR43750">
    <property type="entry name" value="UDP-GLUCOSE 6-DEHYDROGENASE TUAD"/>
    <property type="match status" value="1"/>
</dbReference>
<comment type="pathway">
    <text evidence="1">Nucleotide-sugar biosynthesis; UDP-alpha-D-glucuronate biosynthesis; UDP-alpha-D-glucuronate from UDP-alpha-D-glucose: step 1/1.</text>
</comment>
<dbReference type="SMART" id="SM00984">
    <property type="entry name" value="UDPG_MGDP_dh_C"/>
    <property type="match status" value="1"/>
</dbReference>
<keyword evidence="5 7" id="KW-0520">NAD</keyword>
<keyword evidence="4 7" id="KW-0560">Oxidoreductase</keyword>
<protein>
    <recommendedName>
        <fullName evidence="3 7">UDP-glucose 6-dehydrogenase</fullName>
        <ecNumber evidence="3 7">1.1.1.22</ecNumber>
    </recommendedName>
</protein>